<dbReference type="EMBL" id="LAZR01008616">
    <property type="protein sequence ID" value="KKM77625.1"/>
    <property type="molecule type" value="Genomic_DNA"/>
</dbReference>
<dbReference type="AlphaFoldDB" id="A0A0F9ML90"/>
<evidence type="ECO:0000313" key="1">
    <source>
        <dbReference type="EMBL" id="KKM77625.1"/>
    </source>
</evidence>
<protein>
    <submittedName>
        <fullName evidence="1">Uncharacterized protein</fullName>
    </submittedName>
</protein>
<reference evidence="1" key="1">
    <citation type="journal article" date="2015" name="Nature">
        <title>Complex archaea that bridge the gap between prokaryotes and eukaryotes.</title>
        <authorList>
            <person name="Spang A."/>
            <person name="Saw J.H."/>
            <person name="Jorgensen S.L."/>
            <person name="Zaremba-Niedzwiedzka K."/>
            <person name="Martijn J."/>
            <person name="Lind A.E."/>
            <person name="van Eijk R."/>
            <person name="Schleper C."/>
            <person name="Guy L."/>
            <person name="Ettema T.J."/>
        </authorList>
    </citation>
    <scope>NUCLEOTIDE SEQUENCE</scope>
</reference>
<organism evidence="1">
    <name type="scientific">marine sediment metagenome</name>
    <dbReference type="NCBI Taxonomy" id="412755"/>
    <lineage>
        <taxon>unclassified sequences</taxon>
        <taxon>metagenomes</taxon>
        <taxon>ecological metagenomes</taxon>
    </lineage>
</organism>
<comment type="caution">
    <text evidence="1">The sequence shown here is derived from an EMBL/GenBank/DDBJ whole genome shotgun (WGS) entry which is preliminary data.</text>
</comment>
<sequence length="68" mass="8222">MVYKLINEWKSEDGKSHEITVYKYNIGHDEVIRYNYESKNDYVDIKEQSFGTGVMREYVLWNRQAIKV</sequence>
<gene>
    <name evidence="1" type="ORF">LCGC14_1368180</name>
</gene>
<accession>A0A0F9ML90</accession>
<name>A0A0F9ML90_9ZZZZ</name>
<proteinExistence type="predicted"/>